<dbReference type="PANTHER" id="PTHR22851">
    <property type="entry name" value="U3 SMALL NUCLEOLAR RNA U3 SNORNA ASSOCIATED PROTEIN"/>
    <property type="match status" value="1"/>
</dbReference>
<evidence type="ECO:0000256" key="8">
    <source>
        <dbReference type="SAM" id="MobiDB-lite"/>
    </source>
</evidence>
<dbReference type="InterPro" id="IPR015943">
    <property type="entry name" value="WD40/YVTN_repeat-like_dom_sf"/>
</dbReference>
<dbReference type="Proteomes" id="UP000243217">
    <property type="component" value="Unassembled WGS sequence"/>
</dbReference>
<dbReference type="FunFam" id="2.130.10.10:FF:000928">
    <property type="entry name" value="DDB1-and CUL4-associated factor 13"/>
    <property type="match status" value="1"/>
</dbReference>
<dbReference type="STRING" id="74557.A0A1V9YWW6"/>
<evidence type="ECO:0000313" key="11">
    <source>
        <dbReference type="Proteomes" id="UP000243217"/>
    </source>
</evidence>
<dbReference type="InterPro" id="IPR051733">
    <property type="entry name" value="WD_repeat_DCAF13/WDSOF1"/>
</dbReference>
<evidence type="ECO:0000256" key="1">
    <source>
        <dbReference type="ARBA" id="ARBA00004604"/>
    </source>
</evidence>
<dbReference type="FunFam" id="2.130.10.10:FF:000132">
    <property type="entry name" value="DDB1- and CUL4-associated factor 13"/>
    <property type="match status" value="1"/>
</dbReference>
<dbReference type="PROSITE" id="PS50294">
    <property type="entry name" value="WD_REPEATS_REGION"/>
    <property type="match status" value="4"/>
</dbReference>
<dbReference type="SUPFAM" id="SSF50978">
    <property type="entry name" value="WD40 repeat-like"/>
    <property type="match status" value="1"/>
</dbReference>
<keyword evidence="5" id="KW-0539">Nucleus</keyword>
<keyword evidence="6" id="KW-0687">Ribonucleoprotein</keyword>
<dbReference type="InterPro" id="IPR036322">
    <property type="entry name" value="WD40_repeat_dom_sf"/>
</dbReference>
<comment type="caution">
    <text evidence="10">The sequence shown here is derived from an EMBL/GenBank/DDBJ whole genome shotgun (WGS) entry which is preliminary data.</text>
</comment>
<reference evidence="10 11" key="1">
    <citation type="journal article" date="2014" name="Genome Biol. Evol.">
        <title>The secreted proteins of Achlya hypogyna and Thraustotheca clavata identify the ancestral oomycete secretome and reveal gene acquisitions by horizontal gene transfer.</title>
        <authorList>
            <person name="Misner I."/>
            <person name="Blouin N."/>
            <person name="Leonard G."/>
            <person name="Richards T.A."/>
            <person name="Lane C.E."/>
        </authorList>
    </citation>
    <scope>NUCLEOTIDE SEQUENCE [LARGE SCALE GENOMIC DNA]</scope>
    <source>
        <strain evidence="10 11">ATCC 34112</strain>
    </source>
</reference>
<feature type="non-terminal residue" evidence="10">
    <location>
        <position position="1"/>
    </location>
</feature>
<evidence type="ECO:0000313" key="10">
    <source>
        <dbReference type="EMBL" id="OQR90030.1"/>
    </source>
</evidence>
<dbReference type="AlphaFoldDB" id="A0A1V9YWW6"/>
<gene>
    <name evidence="10" type="ORF">THRCLA_09459</name>
</gene>
<comment type="subcellular location">
    <subcellularLocation>
        <location evidence="1">Nucleus</location>
        <location evidence="1">Nucleolus</location>
    </subcellularLocation>
</comment>
<name>A0A1V9YWW6_9STRA</name>
<dbReference type="InterPro" id="IPR001680">
    <property type="entry name" value="WD40_rpt"/>
</dbReference>
<dbReference type="GO" id="GO:0016787">
    <property type="term" value="F:hydrolase activity"/>
    <property type="evidence" value="ECO:0007669"/>
    <property type="project" value="UniProtKB-KW"/>
</dbReference>
<evidence type="ECO:0000256" key="3">
    <source>
        <dbReference type="ARBA" id="ARBA00022574"/>
    </source>
</evidence>
<feature type="repeat" description="WD" evidence="7">
    <location>
        <begin position="121"/>
        <end position="155"/>
    </location>
</feature>
<feature type="region of interest" description="Disordered" evidence="8">
    <location>
        <begin position="420"/>
        <end position="487"/>
    </location>
</feature>
<feature type="compositionally biased region" description="Low complexity" evidence="8">
    <location>
        <begin position="470"/>
        <end position="484"/>
    </location>
</feature>
<dbReference type="Gene3D" id="2.130.10.10">
    <property type="entry name" value="YVTN repeat-like/Quinoprotein amine dehydrogenase"/>
    <property type="match status" value="2"/>
</dbReference>
<keyword evidence="11" id="KW-1185">Reference proteome</keyword>
<proteinExistence type="inferred from homology"/>
<feature type="domain" description="Sof1-like protein" evidence="9">
    <location>
        <begin position="371"/>
        <end position="456"/>
    </location>
</feature>
<dbReference type="PRINTS" id="PR00320">
    <property type="entry name" value="GPROTEINBRPT"/>
</dbReference>
<feature type="repeat" description="WD" evidence="7">
    <location>
        <begin position="338"/>
        <end position="379"/>
    </location>
</feature>
<feature type="compositionally biased region" description="Polar residues" evidence="8">
    <location>
        <begin position="535"/>
        <end position="544"/>
    </location>
</feature>
<dbReference type="OrthoDB" id="10249065at2759"/>
<feature type="repeat" description="WD" evidence="7">
    <location>
        <begin position="78"/>
        <end position="120"/>
    </location>
</feature>
<organism evidence="10 11">
    <name type="scientific">Thraustotheca clavata</name>
    <dbReference type="NCBI Taxonomy" id="74557"/>
    <lineage>
        <taxon>Eukaryota</taxon>
        <taxon>Sar</taxon>
        <taxon>Stramenopiles</taxon>
        <taxon>Oomycota</taxon>
        <taxon>Saprolegniomycetes</taxon>
        <taxon>Saprolegniales</taxon>
        <taxon>Achlyaceae</taxon>
        <taxon>Thraustotheca</taxon>
    </lineage>
</organism>
<protein>
    <submittedName>
        <fullName evidence="10">Glycoside hydrolase</fullName>
    </submittedName>
</protein>
<keyword evidence="4" id="KW-0677">Repeat</keyword>
<evidence type="ECO:0000256" key="4">
    <source>
        <dbReference type="ARBA" id="ARBA00022737"/>
    </source>
</evidence>
<dbReference type="GO" id="GO:0032040">
    <property type="term" value="C:small-subunit processome"/>
    <property type="evidence" value="ECO:0007669"/>
    <property type="project" value="TreeGrafter"/>
</dbReference>
<feature type="region of interest" description="Disordered" evidence="8">
    <location>
        <begin position="534"/>
        <end position="553"/>
    </location>
</feature>
<dbReference type="Pfam" id="PF04158">
    <property type="entry name" value="Sof1"/>
    <property type="match status" value="1"/>
</dbReference>
<dbReference type="EMBL" id="JNBS01002609">
    <property type="protein sequence ID" value="OQR90030.1"/>
    <property type="molecule type" value="Genomic_DNA"/>
</dbReference>
<evidence type="ECO:0000259" key="9">
    <source>
        <dbReference type="Pfam" id="PF04158"/>
    </source>
</evidence>
<dbReference type="InterPro" id="IPR007287">
    <property type="entry name" value="Sof1"/>
</dbReference>
<evidence type="ECO:0000256" key="5">
    <source>
        <dbReference type="ARBA" id="ARBA00023242"/>
    </source>
</evidence>
<dbReference type="Pfam" id="PF00400">
    <property type="entry name" value="WD40"/>
    <property type="match status" value="5"/>
</dbReference>
<feature type="repeat" description="WD" evidence="7">
    <location>
        <begin position="295"/>
        <end position="336"/>
    </location>
</feature>
<dbReference type="SMART" id="SM00320">
    <property type="entry name" value="WD40"/>
    <property type="match status" value="7"/>
</dbReference>
<sequence>YNVGLYYVQWIILSKKMKVKTISRVESQFTQELSTDKTKIHRNYDPALHPFERPREYTRALNAVKLDKVFAKPFIGALDGHCDSVSCFANSPKSLVAFVSGACDGEIRLWDLPRRKCVWSVYGHAGFVRGLTMAPDGNTFFSCSEDKTIKQWKMQIAIDDDDQHEALQTFHGKEPFMGIDHHWSNSTFATCSSVVQVWDHDRTDPIHQFSWGADSITSVKFNPAEPSLLASTGSDRAITLYDTRVATSMRKVILEMRSNALAWNPMEPFHFTVANEDHNLYTFDMRNLDRALMIHKDHVSAVMDVAYSPTGREFVSGSYDRTIRIFNVRSAKSREVYHTKRMQRIFAVKFSADAKFVLSGSDDTNIRIWKAEASKSVGKLNPRERKKLEYQESLKKRYQHLTEIRRISKHRHVPKAIKKATMAKQESNVRENKKLENRRKHAKPGKVPYVDTRKKSTNIYSKLQGRDTDNSSASQARQQRSNNSMASILGRRLVNIPSPLELHALGSPRGPAIGMTTSERARCVAAEYKAEPFVNRQNSSQENSMWMDDHKAP</sequence>
<dbReference type="GO" id="GO:0000462">
    <property type="term" value="P:maturation of SSU-rRNA from tricistronic rRNA transcript (SSU-rRNA, 5.8S rRNA, LSU-rRNA)"/>
    <property type="evidence" value="ECO:0007669"/>
    <property type="project" value="TreeGrafter"/>
</dbReference>
<evidence type="ECO:0000256" key="2">
    <source>
        <dbReference type="ARBA" id="ARBA00005649"/>
    </source>
</evidence>
<dbReference type="PANTHER" id="PTHR22851:SF0">
    <property type="entry name" value="DDB1- AND CUL4-ASSOCIATED FACTOR 13"/>
    <property type="match status" value="1"/>
</dbReference>
<dbReference type="InterPro" id="IPR020472">
    <property type="entry name" value="WD40_PAC1"/>
</dbReference>
<accession>A0A1V9YWW6</accession>
<dbReference type="PROSITE" id="PS50082">
    <property type="entry name" value="WD_REPEATS_2"/>
    <property type="match status" value="4"/>
</dbReference>
<keyword evidence="3 7" id="KW-0853">WD repeat</keyword>
<evidence type="ECO:0000256" key="7">
    <source>
        <dbReference type="PROSITE-ProRule" id="PRU00221"/>
    </source>
</evidence>
<keyword evidence="10" id="KW-0378">Hydrolase</keyword>
<comment type="similarity">
    <text evidence="2">Belongs to the WD repeat DCAF13/WDSOF1 family.</text>
</comment>
<dbReference type="CDD" id="cd00200">
    <property type="entry name" value="WD40"/>
    <property type="match status" value="1"/>
</dbReference>
<evidence type="ECO:0000256" key="6">
    <source>
        <dbReference type="ARBA" id="ARBA00023274"/>
    </source>
</evidence>